<reference evidence="1" key="1">
    <citation type="submission" date="2021-06" db="EMBL/GenBank/DDBJ databases">
        <authorList>
            <person name="Hodson N. C."/>
            <person name="Mongue J. A."/>
            <person name="Jaron S. K."/>
        </authorList>
    </citation>
    <scope>NUCLEOTIDE SEQUENCE</scope>
</reference>
<sequence>MASQAMEVSSCKCVCQRSPGGECVCICDAPCAGKAEGKVMEWTCQCEGEGGNCRCKFRLRCNRQDGDDAPCGVKTDLYTCQCKCGEKPCTLQIRKCSCCEIVRVGCECDAEDCACEKELAPSRVTCCQKEGECCKN</sequence>
<organism evidence="1 2">
    <name type="scientific">Allacma fusca</name>
    <dbReference type="NCBI Taxonomy" id="39272"/>
    <lineage>
        <taxon>Eukaryota</taxon>
        <taxon>Metazoa</taxon>
        <taxon>Ecdysozoa</taxon>
        <taxon>Arthropoda</taxon>
        <taxon>Hexapoda</taxon>
        <taxon>Collembola</taxon>
        <taxon>Symphypleona</taxon>
        <taxon>Sminthuridae</taxon>
        <taxon>Allacma</taxon>
    </lineage>
</organism>
<dbReference type="EMBL" id="CAJVCH010351267">
    <property type="protein sequence ID" value="CAG7815713.1"/>
    <property type="molecule type" value="Genomic_DNA"/>
</dbReference>
<protein>
    <submittedName>
        <fullName evidence="1">Uncharacterized protein</fullName>
    </submittedName>
</protein>
<evidence type="ECO:0000313" key="2">
    <source>
        <dbReference type="Proteomes" id="UP000708208"/>
    </source>
</evidence>
<name>A0A8J2PBU8_9HEXA</name>
<proteinExistence type="predicted"/>
<dbReference type="AlphaFoldDB" id="A0A8J2PBU8"/>
<evidence type="ECO:0000313" key="1">
    <source>
        <dbReference type="EMBL" id="CAG7815713.1"/>
    </source>
</evidence>
<keyword evidence="2" id="KW-1185">Reference proteome</keyword>
<dbReference type="Proteomes" id="UP000708208">
    <property type="component" value="Unassembled WGS sequence"/>
</dbReference>
<accession>A0A8J2PBU8</accession>
<comment type="caution">
    <text evidence="1">The sequence shown here is derived from an EMBL/GenBank/DDBJ whole genome shotgun (WGS) entry which is preliminary data.</text>
</comment>
<gene>
    <name evidence="1" type="ORF">AFUS01_LOCUS26377</name>
</gene>